<evidence type="ECO:0000313" key="2">
    <source>
        <dbReference type="Proteomes" id="UP000622687"/>
    </source>
</evidence>
<sequence length="43" mass="4861">MVKEKILRSIANATRKIAKSASSNASFYYSYQPKVPEALKKNQ</sequence>
<accession>A0A934M4U5</accession>
<proteinExistence type="predicted"/>
<organism evidence="1 2">
    <name type="scientific">Clostridium aciditolerans</name>
    <dbReference type="NCBI Taxonomy" id="339861"/>
    <lineage>
        <taxon>Bacteria</taxon>
        <taxon>Bacillati</taxon>
        <taxon>Bacillota</taxon>
        <taxon>Clostridia</taxon>
        <taxon>Eubacteriales</taxon>
        <taxon>Clostridiaceae</taxon>
        <taxon>Clostridium</taxon>
    </lineage>
</organism>
<dbReference type="NCBIfam" id="TIGR04223">
    <property type="entry name" value="quorum_AgrD"/>
    <property type="match status" value="1"/>
</dbReference>
<dbReference type="EMBL" id="JAEEGB010000003">
    <property type="protein sequence ID" value="MBI6871321.1"/>
    <property type="molecule type" value="Genomic_DNA"/>
</dbReference>
<evidence type="ECO:0000313" key="1">
    <source>
        <dbReference type="EMBL" id="MBI6871321.1"/>
    </source>
</evidence>
<keyword evidence="2" id="KW-1185">Reference proteome</keyword>
<dbReference type="InterPro" id="IPR009229">
    <property type="entry name" value="AgrD"/>
</dbReference>
<protein>
    <submittedName>
        <fullName evidence="1">Cyclic lactone autoinducer peptide</fullName>
    </submittedName>
</protein>
<dbReference type="AlphaFoldDB" id="A0A934M4U5"/>
<gene>
    <name evidence="1" type="ORF">I6U51_01200</name>
</gene>
<dbReference type="RefSeq" id="WP_211140788.1">
    <property type="nucleotide sequence ID" value="NZ_JAEEGB010000003.1"/>
</dbReference>
<reference evidence="1" key="1">
    <citation type="submission" date="2020-12" db="EMBL/GenBank/DDBJ databases">
        <title>Clostridium thailandense sp. nov., a novel acetogenic bacterium isolated from peat land soil in Thailand.</title>
        <authorList>
            <person name="Chaikitkaew S."/>
            <person name="Birkeland N.K."/>
        </authorList>
    </citation>
    <scope>NUCLEOTIDE SEQUENCE</scope>
    <source>
        <strain evidence="1">DSM 17425</strain>
    </source>
</reference>
<comment type="caution">
    <text evidence="1">The sequence shown here is derived from an EMBL/GenBank/DDBJ whole genome shotgun (WGS) entry which is preliminary data.</text>
</comment>
<name>A0A934M4U5_9CLOT</name>
<dbReference type="Proteomes" id="UP000622687">
    <property type="component" value="Unassembled WGS sequence"/>
</dbReference>